<dbReference type="GO" id="GO:0006935">
    <property type="term" value="P:chemotaxis"/>
    <property type="evidence" value="ECO:0000318"/>
    <property type="project" value="GO_Central"/>
</dbReference>
<evidence type="ECO:0000313" key="3">
    <source>
        <dbReference type="EMBL" id="EGC36700.1"/>
    </source>
</evidence>
<organism evidence="3 4">
    <name type="scientific">Dictyostelium purpureum</name>
    <name type="common">Slime mold</name>
    <dbReference type="NCBI Taxonomy" id="5786"/>
    <lineage>
        <taxon>Eukaryota</taxon>
        <taxon>Amoebozoa</taxon>
        <taxon>Evosea</taxon>
        <taxon>Eumycetozoa</taxon>
        <taxon>Dictyostelia</taxon>
        <taxon>Dictyosteliales</taxon>
        <taxon>Dictyosteliaceae</taxon>
        <taxon>Dictyostelium</taxon>
    </lineage>
</organism>
<reference evidence="4" key="1">
    <citation type="journal article" date="2011" name="Genome Biol.">
        <title>Comparative genomics of the social amoebae Dictyostelium discoideum and Dictyostelium purpureum.</title>
        <authorList>
            <consortium name="US DOE Joint Genome Institute (JGI-PGF)"/>
            <person name="Sucgang R."/>
            <person name="Kuo A."/>
            <person name="Tian X."/>
            <person name="Salerno W."/>
            <person name="Parikh A."/>
            <person name="Feasley C.L."/>
            <person name="Dalin E."/>
            <person name="Tu H."/>
            <person name="Huang E."/>
            <person name="Barry K."/>
            <person name="Lindquist E."/>
            <person name="Shapiro H."/>
            <person name="Bruce D."/>
            <person name="Schmutz J."/>
            <person name="Salamov A."/>
            <person name="Fey P."/>
            <person name="Gaudet P."/>
            <person name="Anjard C."/>
            <person name="Babu M.M."/>
            <person name="Basu S."/>
            <person name="Bushmanova Y."/>
            <person name="van der Wel H."/>
            <person name="Katoh-Kurasawa M."/>
            <person name="Dinh C."/>
            <person name="Coutinho P.M."/>
            <person name="Saito T."/>
            <person name="Elias M."/>
            <person name="Schaap P."/>
            <person name="Kay R.R."/>
            <person name="Henrissat B."/>
            <person name="Eichinger L."/>
            <person name="Rivero F."/>
            <person name="Putnam N.H."/>
            <person name="West C.M."/>
            <person name="Loomis W.F."/>
            <person name="Chisholm R.L."/>
            <person name="Shaulsky G."/>
            <person name="Strassmann J.E."/>
            <person name="Queller D.C."/>
            <person name="Kuspa A."/>
            <person name="Grigoriev I.V."/>
        </authorList>
    </citation>
    <scope>NUCLEOTIDE SEQUENCE [LARGE SCALE GENOMIC DNA]</scope>
    <source>
        <strain evidence="4">QSDP1</strain>
    </source>
</reference>
<dbReference type="OrthoDB" id="10426271at2759"/>
<keyword evidence="2" id="KW-0812">Transmembrane</keyword>
<sequence>MGTDISYALYDISFDDDLYKHSSVGCPLFSDGPNFLFDDSTDSCFCDFTVSNNPEYPLSCPVTLSCKVKEPNVEAEEWVSLSINGSTNNFSINKQTQFRFNNNRKSLGFSIKVTPIKGSFTMYYTEDLKRRVFESLNDNILLSVCPNSYNTIEGTYFIDILPVTPESQFSIELDFMDVPTIVEGDTITKSCVNQYEDQECLGLGQFIKIYSSNLYFIEINDPGYYFVSLKSSGEANLFISDDSSIKNLNEENSKYILKNVGNSNFAKSLTVYIEKPTVLFLNMVCPNKVCLIMNFFPELYIVKSQKIFLKKISSMGFLEGSLALSSSSRIQIQNKYFSCTDSDSCYPYSILFPSQTINPLYPVPAALHFIQDFDYRTIEYNGSEINFKEKSYQFAVIRSINYGKGIIEYLKPEDVSKVKVEFLNTIFDSNDNPINLIVSDFSINQLNESNCDINKFNGLQEQINKGMNNNGLSTEKFNSWKYNLGIIQSSSDWIQCENLILSYLNLETVKYNISSSQCIYSQSEPGYKQDPCCNFHLLFNKACESKVAQFETFKVKELQSDKVSQECFSQDCTSIILNNFATQKFLLRENDGCKVSGYDILKTHLNSYTTLRECRRNILLEIPDCGSDSDCQDFSQGTRKCDLFKRKCVVNYEITDKNYIECVLENLSSGTLYSLISSLQINSTVIDSIYNRLTIKDWVIEAGEPKHSTYIYYLEVSEASFNPNLIDYSNEISYKSPNQVRGWEFEKENYFFHNSYYGNLNSEEINCLAYLKMLPKGYSQEVISDFLLFCDDASPENTVHSFCGYCSDQDNTYCHIYNGSLSHVGSPQLTYGNKYPFSESDVLVDEAECNQGLSMCLLKDGDYLPNIDKENCENNYGSCSSPCGYECKGVQNKCIWAPIFYYNSNEGTIIMDSNKCQDEGFTYDADELCNTGIDNESECILGGYTWLDCPSKDIDNCIGPNFNLTDPDSDDSNNFYRSKCYLKEIPCQTKEDCLNQGKCSDYDIFYDQVVLDDYFPYPNGLGKCIKDYSVDTIYGKSCDPDIEYDSPMGCYPITSIPGKEVCDTQKGKWWKPSTSKEECESHMGCKTFDYIYQNNQEIINPYNLPFTSRFNQMDQQNCLLQQNQSGTQWVNRFKWSNAVWYPGVHVTSQWYYNKSFVNRIQYKDTFDYIGFYNDIVSATQKQVSILYSSEAYCQKEKNENYMNSILCSCSEDGGSNCFNSTNRIMVQTIVCNSETKSLLFENGNVSFTDSSAPYGCEMVSVSHITKFVFSVSSPQPLSNNFISYLKPDDYAVLNSKDAIIGTLLDDGIILKSEYGLSEIRICMTFNGTNPNESKYPILDFAIKTNNSNLEPYGSVAEEEIYDSITYYCSTIINITSYQVIYPMNRVSDWQNQDRKVLDTKSTAIVYVLASLFLLVGVYGLLQIVEFIVFKFKNKTPFQLTHLLITSITAFILIRSFYFYVLPSGRLTDFPASDYVLVVLPTFIYLSSFSILIILWYVIVFFVLKFNPAAGNMKKRLYAIVSTTNTIIYMFFIAIVIVFQYTPYQPNNDCVSLIFEELKNSNSQEAVSIAYSVVQAFISLFIGLAFFYLGSKIIKEMKRVNLGGIYSNNQPKIKALTAICGAGFILHCIFIILISIRSVKYIVFTFIGLIITEIIPAIAILYLFDNRFAKSSTNSDKSTTDKSKGITLNTVTTETNTESSELYINKKQTETGTNTESSEYKK</sequence>
<dbReference type="EMBL" id="GL871019">
    <property type="protein sequence ID" value="EGC36700.1"/>
    <property type="molecule type" value="Genomic_DNA"/>
</dbReference>
<feature type="transmembrane region" description="Helical" evidence="2">
    <location>
        <begin position="1614"/>
        <end position="1635"/>
    </location>
</feature>
<dbReference type="Proteomes" id="UP000001064">
    <property type="component" value="Unassembled WGS sequence"/>
</dbReference>
<dbReference type="eggNOG" id="ENOG502R3GY">
    <property type="taxonomic scope" value="Eukaryota"/>
</dbReference>
<feature type="transmembrane region" description="Helical" evidence="2">
    <location>
        <begin position="1441"/>
        <end position="1461"/>
    </location>
</feature>
<evidence type="ECO:0000256" key="1">
    <source>
        <dbReference type="SAM" id="MobiDB-lite"/>
    </source>
</evidence>
<keyword evidence="4" id="KW-1185">Reference proteome</keyword>
<evidence type="ECO:0000256" key="2">
    <source>
        <dbReference type="SAM" id="Phobius"/>
    </source>
</evidence>
<dbReference type="GeneID" id="10504182"/>
<keyword evidence="2" id="KW-1133">Transmembrane helix</keyword>
<protein>
    <recommendedName>
        <fullName evidence="5">THH1/TOM1/TOM3 domain-containing protein</fullName>
    </recommendedName>
</protein>
<feature type="transmembrane region" description="Helical" evidence="2">
    <location>
        <begin position="1568"/>
        <end position="1588"/>
    </location>
</feature>
<feature type="compositionally biased region" description="Polar residues" evidence="1">
    <location>
        <begin position="1709"/>
        <end position="1721"/>
    </location>
</feature>
<feature type="compositionally biased region" description="Low complexity" evidence="1">
    <location>
        <begin position="1686"/>
        <end position="1701"/>
    </location>
</feature>
<feature type="transmembrane region" description="Helical" evidence="2">
    <location>
        <begin position="1515"/>
        <end position="1538"/>
    </location>
</feature>
<dbReference type="InParanoid" id="F0ZH99"/>
<dbReference type="OMA" id="VNYEITD"/>
<gene>
    <name evidence="3" type="ORF">DICPUDRAFT_150797</name>
</gene>
<dbReference type="PANTHER" id="PTHR32102:SF14">
    <property type="entry name" value="THH1_TOM1_TOM3 DOMAIN-CONTAINING PROTEIN"/>
    <property type="match status" value="1"/>
</dbReference>
<feature type="transmembrane region" description="Helical" evidence="2">
    <location>
        <begin position="1641"/>
        <end position="1663"/>
    </location>
</feature>
<feature type="transmembrane region" description="Helical" evidence="2">
    <location>
        <begin position="1403"/>
        <end position="1429"/>
    </location>
</feature>
<dbReference type="KEGG" id="dpp:DICPUDRAFT_150797"/>
<feature type="region of interest" description="Disordered" evidence="1">
    <location>
        <begin position="1671"/>
        <end position="1721"/>
    </location>
</feature>
<proteinExistence type="predicted"/>
<dbReference type="RefSeq" id="XP_003286799.1">
    <property type="nucleotide sequence ID" value="XM_003286751.1"/>
</dbReference>
<feature type="transmembrane region" description="Helical" evidence="2">
    <location>
        <begin position="1481"/>
        <end position="1503"/>
    </location>
</feature>
<accession>F0ZH99</accession>
<evidence type="ECO:0008006" key="5">
    <source>
        <dbReference type="Google" id="ProtNLM"/>
    </source>
</evidence>
<evidence type="ECO:0000313" key="4">
    <source>
        <dbReference type="Proteomes" id="UP000001064"/>
    </source>
</evidence>
<keyword evidence="2" id="KW-0472">Membrane</keyword>
<dbReference type="VEuPathDB" id="AmoebaDB:DICPUDRAFT_150797"/>
<dbReference type="PANTHER" id="PTHR32102">
    <property type="entry name" value="DUF1084 DOMAIN-CONTAINING PROTEIN-RELATED"/>
    <property type="match status" value="1"/>
</dbReference>
<dbReference type="FunCoup" id="F0ZH99">
    <property type="interactions" value="14"/>
</dbReference>
<name>F0ZH99_DICPU</name>